<dbReference type="InterPro" id="IPR036116">
    <property type="entry name" value="FN3_sf"/>
</dbReference>
<evidence type="ECO:0000256" key="2">
    <source>
        <dbReference type="SAM" id="MobiDB-lite"/>
    </source>
</evidence>
<dbReference type="PANTHER" id="PTHR13817">
    <property type="entry name" value="TITIN"/>
    <property type="match status" value="1"/>
</dbReference>
<feature type="domain" description="Fibronectin type-III" evidence="4">
    <location>
        <begin position="1169"/>
        <end position="1264"/>
    </location>
</feature>
<dbReference type="Gene3D" id="2.60.40.10">
    <property type="entry name" value="Immunoglobulins"/>
    <property type="match status" value="14"/>
</dbReference>
<feature type="domain" description="Ig-like" evidence="3">
    <location>
        <begin position="94"/>
        <end position="178"/>
    </location>
</feature>
<dbReference type="InterPro" id="IPR007110">
    <property type="entry name" value="Ig-like_dom"/>
</dbReference>
<dbReference type="EMBL" id="OE003151">
    <property type="protein sequence ID" value="CAD7459801.1"/>
    <property type="molecule type" value="Genomic_DNA"/>
</dbReference>
<dbReference type="Pfam" id="PF00041">
    <property type="entry name" value="fn3"/>
    <property type="match status" value="8"/>
</dbReference>
<dbReference type="CDD" id="cd00063">
    <property type="entry name" value="FN3"/>
    <property type="match status" value="8"/>
</dbReference>
<gene>
    <name evidence="5" type="ORF">TTEB3V08_LOCUS7748</name>
</gene>
<feature type="region of interest" description="Disordered" evidence="2">
    <location>
        <begin position="1109"/>
        <end position="1178"/>
    </location>
</feature>
<dbReference type="InterPro" id="IPR013098">
    <property type="entry name" value="Ig_I-set"/>
</dbReference>
<dbReference type="InterPro" id="IPR013783">
    <property type="entry name" value="Ig-like_fold"/>
</dbReference>
<dbReference type="SMART" id="SM00409">
    <property type="entry name" value="IG"/>
    <property type="match status" value="5"/>
</dbReference>
<dbReference type="InterPro" id="IPR050964">
    <property type="entry name" value="Striated_Muscle_Regulatory"/>
</dbReference>
<dbReference type="SMART" id="SM00060">
    <property type="entry name" value="FN3"/>
    <property type="match status" value="8"/>
</dbReference>
<dbReference type="FunFam" id="2.60.40.10:FF:000056">
    <property type="entry name" value="twitchin isoform X4"/>
    <property type="match status" value="7"/>
</dbReference>
<proteinExistence type="predicted"/>
<feature type="domain" description="Ig-like" evidence="3">
    <location>
        <begin position="22"/>
        <end position="89"/>
    </location>
</feature>
<dbReference type="Pfam" id="PF07679">
    <property type="entry name" value="I-set"/>
    <property type="match status" value="5"/>
</dbReference>
<dbReference type="InterPro" id="IPR036179">
    <property type="entry name" value="Ig-like_dom_sf"/>
</dbReference>
<keyword evidence="1" id="KW-0677">Repeat</keyword>
<feature type="domain" description="Fibronectin type-III" evidence="4">
    <location>
        <begin position="662"/>
        <end position="757"/>
    </location>
</feature>
<dbReference type="SUPFAM" id="SSF49265">
    <property type="entry name" value="Fibronectin type III"/>
    <property type="match status" value="4"/>
</dbReference>
<protein>
    <recommendedName>
        <fullName evidence="6">Twitchin</fullName>
    </recommendedName>
</protein>
<dbReference type="GO" id="GO:0045214">
    <property type="term" value="P:sarcomere organization"/>
    <property type="evidence" value="ECO:0007669"/>
    <property type="project" value="TreeGrafter"/>
</dbReference>
<dbReference type="FunFam" id="2.60.40.10:FF:002083">
    <property type="entry name" value="Protein CBR-UNC-22"/>
    <property type="match status" value="1"/>
</dbReference>
<evidence type="ECO:0008006" key="6">
    <source>
        <dbReference type="Google" id="ProtNLM"/>
    </source>
</evidence>
<dbReference type="FunFam" id="2.60.40.10:FF:000935">
    <property type="entry name" value="Uncharacterized protein, isoform I"/>
    <property type="match status" value="1"/>
</dbReference>
<feature type="domain" description="Fibronectin type-III" evidence="4">
    <location>
        <begin position="960"/>
        <end position="1057"/>
    </location>
</feature>
<feature type="domain" description="Fibronectin type-III" evidence="4">
    <location>
        <begin position="764"/>
        <end position="858"/>
    </location>
</feature>
<dbReference type="InterPro" id="IPR003598">
    <property type="entry name" value="Ig_sub2"/>
</dbReference>
<accession>A0A7R9IK15</accession>
<feature type="domain" description="Fibronectin type-III" evidence="4">
    <location>
        <begin position="475"/>
        <end position="570"/>
    </location>
</feature>
<feature type="compositionally biased region" description="Basic residues" evidence="2">
    <location>
        <begin position="1131"/>
        <end position="1141"/>
    </location>
</feature>
<evidence type="ECO:0000259" key="4">
    <source>
        <dbReference type="PROSITE" id="PS50853"/>
    </source>
</evidence>
<organism evidence="5">
    <name type="scientific">Timema tahoe</name>
    <dbReference type="NCBI Taxonomy" id="61484"/>
    <lineage>
        <taxon>Eukaryota</taxon>
        <taxon>Metazoa</taxon>
        <taxon>Ecdysozoa</taxon>
        <taxon>Arthropoda</taxon>
        <taxon>Hexapoda</taxon>
        <taxon>Insecta</taxon>
        <taxon>Pterygota</taxon>
        <taxon>Neoptera</taxon>
        <taxon>Polyneoptera</taxon>
        <taxon>Phasmatodea</taxon>
        <taxon>Timematodea</taxon>
        <taxon>Timematoidea</taxon>
        <taxon>Timematidae</taxon>
        <taxon>Timema</taxon>
    </lineage>
</organism>
<feature type="compositionally biased region" description="Basic and acidic residues" evidence="2">
    <location>
        <begin position="1062"/>
        <end position="1081"/>
    </location>
</feature>
<feature type="domain" description="Fibronectin type-III" evidence="4">
    <location>
        <begin position="1365"/>
        <end position="1458"/>
    </location>
</feature>
<evidence type="ECO:0000256" key="1">
    <source>
        <dbReference type="ARBA" id="ARBA00022737"/>
    </source>
</evidence>
<dbReference type="FunFam" id="2.60.40.10:FF:000567">
    <property type="entry name" value="Uncharacterized protein, isoform G"/>
    <property type="match status" value="2"/>
</dbReference>
<dbReference type="InterPro" id="IPR003599">
    <property type="entry name" value="Ig_sub"/>
</dbReference>
<dbReference type="GO" id="GO:0031430">
    <property type="term" value="C:M band"/>
    <property type="evidence" value="ECO:0007669"/>
    <property type="project" value="TreeGrafter"/>
</dbReference>
<evidence type="ECO:0000313" key="5">
    <source>
        <dbReference type="EMBL" id="CAD7459801.1"/>
    </source>
</evidence>
<dbReference type="SUPFAM" id="SSF48726">
    <property type="entry name" value="Immunoglobulin"/>
    <property type="match status" value="5"/>
</dbReference>
<feature type="region of interest" description="Disordered" evidence="2">
    <location>
        <begin position="1061"/>
        <end position="1090"/>
    </location>
</feature>
<feature type="compositionally biased region" description="Polar residues" evidence="2">
    <location>
        <begin position="1112"/>
        <end position="1122"/>
    </location>
</feature>
<reference evidence="5" key="1">
    <citation type="submission" date="2020-11" db="EMBL/GenBank/DDBJ databases">
        <authorList>
            <person name="Tran Van P."/>
        </authorList>
    </citation>
    <scope>NUCLEOTIDE SEQUENCE</scope>
</reference>
<dbReference type="PROSITE" id="PS50853">
    <property type="entry name" value="FN3"/>
    <property type="match status" value="8"/>
</dbReference>
<feature type="domain" description="Ig-like" evidence="3">
    <location>
        <begin position="1268"/>
        <end position="1357"/>
    </location>
</feature>
<dbReference type="CDD" id="cd00096">
    <property type="entry name" value="Ig"/>
    <property type="match status" value="1"/>
</dbReference>
<feature type="domain" description="Fibronectin type-III" evidence="4">
    <location>
        <begin position="372"/>
        <end position="469"/>
    </location>
</feature>
<dbReference type="PANTHER" id="PTHR13817:SF151">
    <property type="entry name" value="TITIN"/>
    <property type="match status" value="1"/>
</dbReference>
<feature type="domain" description="Fibronectin type-III" evidence="4">
    <location>
        <begin position="1464"/>
        <end position="1571"/>
    </location>
</feature>
<dbReference type="SMART" id="SM00408">
    <property type="entry name" value="IGc2"/>
    <property type="match status" value="4"/>
</dbReference>
<dbReference type="PROSITE" id="PS50835">
    <property type="entry name" value="IG_LIKE"/>
    <property type="match status" value="4"/>
</dbReference>
<sequence>MFTFTKPLGKQTDGFTKHETFMECTVSSSMAIVGWYINNKKLEEGDKYEIAKEMSGVCRLTIKDCTLEDSGEYTCRIEKQSDKTSTNVTIIEYPYKFVKVLKSQQVTEKDTITMLCELDDAGGDVKWFKNNEPVKPDKRVQIIKDGRKRKLVIKDCKVTDAGNFTCESNADKTECEIIIQYMNRFNKKLKDTTVVEREKLVLDVELQDQTAPANWFFNGEPIQESERVEIKNLGGGKHQLVFKGATLDDSGDFMCESGKMTSSCKVVVKKGESKPVINFTDTVDGPCSKPIIFDVPYVVDGTRQSQVEAKLIKDGKALPLKEVEIIMAEDKATYKFKKPVRELSGQYQLKISNAQGEAVQNIKINMQDVPSAPQEINVTDVFQTSCVIHWKPSKDDGGMPILHYVVERLDMSVKGGWDSVAQIPPNEPSIFKCEDLTPKKEYKFRIRAVNKLGSSEPILFAKNVLAKDPWDEPSKPTNVEVVDWDKDHADIKWNKPEDDGGAPITGYIIEFKEKFGKDWVKGKVLEGDITAATLDGLKEGTQYEFRIRAINKAGPGTPSDATKPIIAKARFVKPFIIGDDLINIVVKKGQVIKYDIKYGGEPEPVPTWYQVGIELKEDPQESPVHSRAAFYIRVFIGQHMKSFLNAVKCSSHALRSKYKPTPPQGPLKAEEVRADHVKVKWNRPDDNGGSDITGYVLEKMDMDTGRWIPAGEIGPDKDTFTFDGLTPKKKYKFRVKAVNKEGESEPLETDEAITAKNPYDEPGRPGKPQIIDYDNKSVSLKWAKPESDGGRPITHYTVEIKDKLSVEWTEVLKTKHIPEGIVEDLKEKNIYQFRVRAHNKSGASEPSDPTDSHICKYRNLKPRIDRATIKSIIIKAGRTHKWSVDVTGEPPPALSWVWRDNITLVNTEKIKIENIDYHTDFTILNAVRRDTGKYTLIAENASGKDQETVELTVLGKPSSPMGPLEVKDVTKNSCKLKWKKPEDDGGSPIREYEVEKMDLATGKWVRVGRVPGDRDHPEMEITGLTPGSEYKFRVTAVNDEGDSEPLVTEKAIIAKNPFEDTSFQHEGRGFNEEESSHKDAEISPNALEDDEPFLGFEVNENPMLDIGERQDQGTASTESDMLTQRGPGRPKLMRTGRRGRPTKIYQPAANRADQNLALNNDPPYNEPTKPGTPEITDYDNESVDLKWSAPSSDGGAKIEKYIIEKKDRYKPDWEKAIEVSGDELAAKVPDLKERAEYQFRVVAVNKAGPSPPSDSTKTHLVKHKALKPRIDRTNLKPIVVRAGKIVKYDVNIRGEPPPTVKWFQGDKEVKSEGTVEIINIDYNTKLTITETIRKHTGLYKILAENQHGKDEAEVEITVLSAPGKPKGPLKVSDVTKNGCKLKWDKPEDDGGKPITGYVVEKLDKSTGRWVPIGKTLEPEMDVKGLQEGHEYQFRVKAVNEEGDSEPLETDRLTVAKNPFDIPGKPGVPDIVDWDVDRVDLKWEAPKSNGGAPITGYIIEKKEKFSSSWDEILTTNIVIKVHTFLTLFQNPSGEARVPGLKEGNQYQFRVRAVNKAGPSEPSEPTKQHIAKARFCEYC</sequence>
<name>A0A7R9IK15_9NEOP</name>
<dbReference type="PRINTS" id="PR00014">
    <property type="entry name" value="FNTYPEIII"/>
</dbReference>
<evidence type="ECO:0000259" key="3">
    <source>
        <dbReference type="PROSITE" id="PS50835"/>
    </source>
</evidence>
<dbReference type="InterPro" id="IPR003961">
    <property type="entry name" value="FN3_dom"/>
</dbReference>
<feature type="domain" description="Ig-like" evidence="3">
    <location>
        <begin position="862"/>
        <end position="952"/>
    </location>
</feature>